<dbReference type="Gene3D" id="3.30.70.1230">
    <property type="entry name" value="Nucleotide cyclase"/>
    <property type="match status" value="1"/>
</dbReference>
<dbReference type="InterPro" id="IPR003660">
    <property type="entry name" value="HAMP_dom"/>
</dbReference>
<dbReference type="PANTHER" id="PTHR43081">
    <property type="entry name" value="ADENYLATE CYCLASE, TERMINAL-DIFFERENTIATION SPECIFIC-RELATED"/>
    <property type="match status" value="1"/>
</dbReference>
<evidence type="ECO:0000256" key="2">
    <source>
        <dbReference type="ARBA" id="ARBA00022692"/>
    </source>
</evidence>
<evidence type="ECO:0000313" key="5">
    <source>
        <dbReference type="Proteomes" id="UP000467385"/>
    </source>
</evidence>
<dbReference type="InterPro" id="IPR050697">
    <property type="entry name" value="Adenylyl/Guanylyl_Cyclase_3/4"/>
</dbReference>
<dbReference type="Gene3D" id="1.10.8.500">
    <property type="entry name" value="HAMP domain in histidine kinase"/>
    <property type="match status" value="1"/>
</dbReference>
<dbReference type="InterPro" id="IPR001054">
    <property type="entry name" value="A/G_cyclase"/>
</dbReference>
<dbReference type="PROSITE" id="PS50885">
    <property type="entry name" value="HAMP"/>
    <property type="match status" value="1"/>
</dbReference>
<protein>
    <submittedName>
        <fullName evidence="4">Uncharacterized protein</fullName>
    </submittedName>
</protein>
<proteinExistence type="inferred from homology"/>
<dbReference type="SMART" id="SM00044">
    <property type="entry name" value="CYCc"/>
    <property type="match status" value="1"/>
</dbReference>
<evidence type="ECO:0000256" key="3">
    <source>
        <dbReference type="ARBA" id="ARBA00022989"/>
    </source>
</evidence>
<dbReference type="Pfam" id="PF00672">
    <property type="entry name" value="HAMP"/>
    <property type="match status" value="1"/>
</dbReference>
<dbReference type="CDD" id="cd07302">
    <property type="entry name" value="CHD"/>
    <property type="match status" value="1"/>
</dbReference>
<dbReference type="InterPro" id="IPR029787">
    <property type="entry name" value="Nucleotide_cyclase"/>
</dbReference>
<dbReference type="SMART" id="SM00304">
    <property type="entry name" value="HAMP"/>
    <property type="match status" value="1"/>
</dbReference>
<keyword evidence="3" id="KW-0472">Membrane</keyword>
<organism evidence="4 5">
    <name type="scientific">Mycobacterium conspicuum</name>
    <dbReference type="NCBI Taxonomy" id="44010"/>
    <lineage>
        <taxon>Bacteria</taxon>
        <taxon>Bacillati</taxon>
        <taxon>Actinomycetota</taxon>
        <taxon>Actinomycetes</taxon>
        <taxon>Mycobacteriales</taxon>
        <taxon>Mycobacteriaceae</taxon>
        <taxon>Mycobacterium</taxon>
    </lineage>
</organism>
<dbReference type="GO" id="GO:0006171">
    <property type="term" value="P:cAMP biosynthetic process"/>
    <property type="evidence" value="ECO:0007669"/>
    <property type="project" value="TreeGrafter"/>
</dbReference>
<dbReference type="OrthoDB" id="368920at2"/>
<dbReference type="STRING" id="44010.AWC00_15280"/>
<keyword evidence="2" id="KW-0812">Transmembrane</keyword>
<dbReference type="Pfam" id="PF00211">
    <property type="entry name" value="Guanylate_cyc"/>
    <property type="match status" value="1"/>
</dbReference>
<accession>A0A1X1TAH9</accession>
<dbReference type="RefSeq" id="WP_085233543.1">
    <property type="nucleotide sequence ID" value="NZ_AP022613.1"/>
</dbReference>
<dbReference type="GO" id="GO:0016020">
    <property type="term" value="C:membrane"/>
    <property type="evidence" value="ECO:0007669"/>
    <property type="project" value="InterPro"/>
</dbReference>
<dbReference type="SUPFAM" id="SSF55073">
    <property type="entry name" value="Nucleotide cyclase"/>
    <property type="match status" value="1"/>
</dbReference>
<evidence type="ECO:0000313" key="4">
    <source>
        <dbReference type="EMBL" id="BBZ37652.1"/>
    </source>
</evidence>
<dbReference type="SUPFAM" id="SSF158472">
    <property type="entry name" value="HAMP domain-like"/>
    <property type="match status" value="1"/>
</dbReference>
<keyword evidence="5" id="KW-1185">Reference proteome</keyword>
<reference evidence="4 5" key="1">
    <citation type="journal article" date="2019" name="Emerg. Microbes Infect.">
        <title>Comprehensive subspecies identification of 175 nontuberculous mycobacteria species based on 7547 genomic profiles.</title>
        <authorList>
            <person name="Matsumoto Y."/>
            <person name="Kinjo T."/>
            <person name="Motooka D."/>
            <person name="Nabeya D."/>
            <person name="Jung N."/>
            <person name="Uechi K."/>
            <person name="Horii T."/>
            <person name="Iida T."/>
            <person name="Fujita J."/>
            <person name="Nakamura S."/>
        </authorList>
    </citation>
    <scope>NUCLEOTIDE SEQUENCE [LARGE SCALE GENOMIC DNA]</scope>
    <source>
        <strain evidence="4 5">JCM 14738</strain>
    </source>
</reference>
<dbReference type="Proteomes" id="UP000467385">
    <property type="component" value="Chromosome"/>
</dbReference>
<comment type="similarity">
    <text evidence="1">Belongs to the adenylyl cyclase class-3 family.</text>
</comment>
<dbReference type="GO" id="GO:0004016">
    <property type="term" value="F:adenylate cyclase activity"/>
    <property type="evidence" value="ECO:0007669"/>
    <property type="project" value="UniProtKB-ARBA"/>
</dbReference>
<dbReference type="PROSITE" id="PS50125">
    <property type="entry name" value="GUANYLATE_CYCLASE_2"/>
    <property type="match status" value="1"/>
</dbReference>
<dbReference type="AlphaFoldDB" id="A0A1X1TAH9"/>
<sequence>MDRIWQWVWDRYGARYSWAICAITFAVVLPVYLFLSFFVAAFEKSDHYVEAAMVTVVVLLLGVCVVFLPGSGPSRLVEEWAAGHDIDRTRALDATYTYARGAVARGLGSNVIGGALNLVVVGAIAGGTGSRLIQYGILGAAIGIGIEMLAIHSFVEATLRPARVAIAGDTEVGDSLPRSRPTFAAWSNLSVLGVAFNFAVSGAMLAAVFDRTSEVPVLSVVIGGALALVLGVPVVVVSSFSPSLRPIRDLAEGTERVATGDYSQRLPVVQDDDLGALAASFNRMQAGLAERQRLQAAFGTYVDPALAERLLEQGDDVFTGERREVTVMFIDIRDFTSFAEANTAEDTVARLNALFEIVVPAVVDAGGHVNKFLGDGALAVFGAPNDLADHADAAVSAAVLINRLAARRFGGALRIGTGINTGVVIAGTIGGGGKLEFTLIGDTVNVAARVEQLTKTTGDALLLTHETVDALASRPLGLVDRGSHELKGKSAAVKVFGLDPSVTH</sequence>
<keyword evidence="3" id="KW-1133">Transmembrane helix</keyword>
<dbReference type="GO" id="GO:0035556">
    <property type="term" value="P:intracellular signal transduction"/>
    <property type="evidence" value="ECO:0007669"/>
    <property type="project" value="InterPro"/>
</dbReference>
<evidence type="ECO:0000256" key="1">
    <source>
        <dbReference type="ARBA" id="ARBA00005381"/>
    </source>
</evidence>
<dbReference type="PANTHER" id="PTHR43081:SF1">
    <property type="entry name" value="ADENYLATE CYCLASE, TERMINAL-DIFFERENTIATION SPECIFIC"/>
    <property type="match status" value="1"/>
</dbReference>
<name>A0A1X1TAH9_9MYCO</name>
<dbReference type="EMBL" id="AP022613">
    <property type="protein sequence ID" value="BBZ37652.1"/>
    <property type="molecule type" value="Genomic_DNA"/>
</dbReference>
<gene>
    <name evidence="4" type="ORF">MCNS_07150</name>
</gene>
<dbReference type="CDD" id="cd06225">
    <property type="entry name" value="HAMP"/>
    <property type="match status" value="1"/>
</dbReference>